<keyword evidence="3" id="KW-0472">Membrane</keyword>
<evidence type="ECO:0000256" key="1">
    <source>
        <dbReference type="ARBA" id="ARBA00024353"/>
    </source>
</evidence>
<feature type="transmembrane region" description="Helical" evidence="3">
    <location>
        <begin position="72"/>
        <end position="94"/>
    </location>
</feature>
<evidence type="ECO:0000256" key="2">
    <source>
        <dbReference type="ARBA" id="ARBA00024438"/>
    </source>
</evidence>
<dbReference type="EMBL" id="CP023819">
    <property type="protein sequence ID" value="ATL89869.1"/>
    <property type="molecule type" value="Genomic_DNA"/>
</dbReference>
<feature type="domain" description="Putative zinc-finger" evidence="4">
    <location>
        <begin position="5"/>
        <end position="39"/>
    </location>
</feature>
<keyword evidence="3" id="KW-0812">Transmembrane</keyword>
<evidence type="ECO:0000313" key="5">
    <source>
        <dbReference type="EMBL" id="ATL89869.1"/>
    </source>
</evidence>
<sequence>MKTNCDIIRDLLPLYAEHITSEATNALVEEHLAECEACRAELEQMEQPVPVRPEAQPDAPLRRIRAALQRRSIRAAIGTVLAALCALALIFWMGTARVPATTEQAHFWTYNRKENGADICILEAQGEGVWLDMEDTFSWGKPQITVRAMRYRFPGMHRVLTALVGSDRFSVWVMVSPTQLLTVDCADQTLYYRDGQQVDRYIVQENPDGTFDYAYGTDQEYGTDFKKG</sequence>
<proteinExistence type="inferred from homology"/>
<evidence type="ECO:0000256" key="3">
    <source>
        <dbReference type="SAM" id="Phobius"/>
    </source>
</evidence>
<dbReference type="Gene3D" id="1.10.10.1320">
    <property type="entry name" value="Anti-sigma factor, zinc-finger domain"/>
    <property type="match status" value="1"/>
</dbReference>
<reference evidence="5 6" key="1">
    <citation type="submission" date="2017-10" db="EMBL/GenBank/DDBJ databases">
        <title>Complete Genome Sequence of Faecalibacterium prausnitzii isolated from the gut of healthy adult Indian.</title>
        <authorList>
            <person name="Bag S."/>
            <person name="Ghosh T.S."/>
            <person name="Das B."/>
        </authorList>
    </citation>
    <scope>NUCLEOTIDE SEQUENCE [LARGE SCALE GENOMIC DNA]</scope>
    <source>
        <strain evidence="5 6">Indica</strain>
    </source>
</reference>
<dbReference type="Pfam" id="PF13490">
    <property type="entry name" value="zf-HC2"/>
    <property type="match status" value="1"/>
</dbReference>
<gene>
    <name evidence="5" type="ORF">CRH10_05965</name>
</gene>
<dbReference type="AlphaFoldDB" id="A0A291T9Q9"/>
<name>A0A291T9Q9_9FIRM</name>
<accession>A0A291T9Q9</accession>
<evidence type="ECO:0000259" key="4">
    <source>
        <dbReference type="Pfam" id="PF13490"/>
    </source>
</evidence>
<dbReference type="InterPro" id="IPR027383">
    <property type="entry name" value="Znf_put"/>
</dbReference>
<dbReference type="RefSeq" id="WP_098923433.1">
    <property type="nucleotide sequence ID" value="NZ_CP023819.1"/>
</dbReference>
<keyword evidence="3" id="KW-1133">Transmembrane helix</keyword>
<dbReference type="InterPro" id="IPR041916">
    <property type="entry name" value="Anti_sigma_zinc_sf"/>
</dbReference>
<dbReference type="Proteomes" id="UP000223709">
    <property type="component" value="Chromosome"/>
</dbReference>
<evidence type="ECO:0000313" key="6">
    <source>
        <dbReference type="Proteomes" id="UP000223709"/>
    </source>
</evidence>
<organism evidence="5 6">
    <name type="scientific">Faecalibacterium prausnitzii</name>
    <dbReference type="NCBI Taxonomy" id="853"/>
    <lineage>
        <taxon>Bacteria</taxon>
        <taxon>Bacillati</taxon>
        <taxon>Bacillota</taxon>
        <taxon>Clostridia</taxon>
        <taxon>Eubacteriales</taxon>
        <taxon>Oscillospiraceae</taxon>
        <taxon>Faecalibacterium</taxon>
    </lineage>
</organism>
<protein>
    <recommendedName>
        <fullName evidence="2">Anti-sigma-W factor RsiW</fullName>
    </recommendedName>
</protein>
<comment type="similarity">
    <text evidence="1">Belongs to the zinc-associated anti-sigma factor (ZAS) superfamily. Anti-sigma-W factor family.</text>
</comment>